<evidence type="ECO:0000313" key="9">
    <source>
        <dbReference type="Proteomes" id="UP000557688"/>
    </source>
</evidence>
<dbReference type="PANTHER" id="PTHR42716">
    <property type="entry name" value="L-ASPARTATE OXIDASE"/>
    <property type="match status" value="1"/>
</dbReference>
<dbReference type="Proteomes" id="UP000557688">
    <property type="component" value="Unassembled WGS sequence"/>
</dbReference>
<evidence type="ECO:0000256" key="4">
    <source>
        <dbReference type="ARBA" id="ARBA00023002"/>
    </source>
</evidence>
<organism evidence="8 9">
    <name type="scientific">Endobacter medicaginis</name>
    <dbReference type="NCBI Taxonomy" id="1181271"/>
    <lineage>
        <taxon>Bacteria</taxon>
        <taxon>Pseudomonadati</taxon>
        <taxon>Pseudomonadota</taxon>
        <taxon>Alphaproteobacteria</taxon>
        <taxon>Acetobacterales</taxon>
        <taxon>Acetobacteraceae</taxon>
        <taxon>Endobacter</taxon>
    </lineage>
</organism>
<comment type="catalytic activity">
    <reaction evidence="5">
        <text>L-aspartate + O2 = iminosuccinate + H2O2</text>
        <dbReference type="Rhea" id="RHEA:25876"/>
        <dbReference type="ChEBI" id="CHEBI:15379"/>
        <dbReference type="ChEBI" id="CHEBI:16240"/>
        <dbReference type="ChEBI" id="CHEBI:29991"/>
        <dbReference type="ChEBI" id="CHEBI:77875"/>
        <dbReference type="EC" id="1.4.3.16"/>
    </reaction>
    <physiologicalReaction direction="left-to-right" evidence="5">
        <dbReference type="Rhea" id="RHEA:25877"/>
    </physiologicalReaction>
</comment>
<dbReference type="PRINTS" id="PR00411">
    <property type="entry name" value="PNDRDTASEI"/>
</dbReference>
<sequence length="538" mass="56313">MADILDIETDVVVVGGGMAALWAAVASARSGAATVLVDKGFAGTSGVTAAGGPGHWWVPPDPAAREEAVERRHARSFGLADRGWMAASLDTTWRALPELVGFYPFGDEQPGRAALRSLRGPEYIRALRRMAEGLGVRILDHSPALGLLLHRDGSVAGAQGVQRISRPGRVSGRDWRARSGAVVLATGGCAWLSGLIGSATNTGDGYLMAAEAGARLSGMEFSVSYSVSPAWHSTRVLLFAFARYFDAHGRELNLPPMLSGGDFIGALAAELARGPVLAQLDRMPPEVRAAVPQVQPASLLPFRRRGIDPFNDRFEVALFGEGTIRGTGGLRIADAACRTDVVGLYAAGDAATRELIAGATSGGGAQNSAWAVTSGLRAGAGAADRARRTGRRTRDPVRPAACETAPVRDGASAAEVVRLVQHHMLPTGLNLIRSKASLLAARDGFESAQEGLAPPSGPDPHARIAAREARSLLATARWATHAALARTETRGMHRRADAPATDPAQARRLLVWGTRSIGSAFDGSTPDAGRARDLEAVA</sequence>
<gene>
    <name evidence="8" type="ORF">FHR90_001052</name>
</gene>
<keyword evidence="2" id="KW-0285">Flavoprotein</keyword>
<dbReference type="InterPro" id="IPR003953">
    <property type="entry name" value="FAD-dep_OxRdtase_2_FAD-bd"/>
</dbReference>
<dbReference type="InterPro" id="IPR005288">
    <property type="entry name" value="NadB"/>
</dbReference>
<dbReference type="InterPro" id="IPR037099">
    <property type="entry name" value="Fum_R/Succ_DH_flav-like_C_sf"/>
</dbReference>
<evidence type="ECO:0000259" key="7">
    <source>
        <dbReference type="Pfam" id="PF02910"/>
    </source>
</evidence>
<protein>
    <submittedName>
        <fullName evidence="8">Succinate dehydrogenase/fumarate reductase flavoprotein subunit</fullName>
    </submittedName>
</protein>
<evidence type="ECO:0000313" key="8">
    <source>
        <dbReference type="EMBL" id="MBB3173234.1"/>
    </source>
</evidence>
<dbReference type="Gene3D" id="1.20.58.100">
    <property type="entry name" value="Fumarate reductase/succinate dehydrogenase flavoprotein-like, C-terminal domain"/>
    <property type="match status" value="1"/>
</dbReference>
<evidence type="ECO:0000256" key="1">
    <source>
        <dbReference type="ARBA" id="ARBA00001974"/>
    </source>
</evidence>
<comment type="caution">
    <text evidence="8">The sequence shown here is derived from an EMBL/GenBank/DDBJ whole genome shotgun (WGS) entry which is preliminary data.</text>
</comment>
<dbReference type="RefSeq" id="WP_183274878.1">
    <property type="nucleotide sequence ID" value="NZ_JACHXV010000003.1"/>
</dbReference>
<reference evidence="8 9" key="1">
    <citation type="submission" date="2020-08" db="EMBL/GenBank/DDBJ databases">
        <title>Genomic Encyclopedia of Type Strains, Phase III (KMG-III): the genomes of soil and plant-associated and newly described type strains.</title>
        <authorList>
            <person name="Whitman W."/>
        </authorList>
    </citation>
    <scope>NUCLEOTIDE SEQUENCE [LARGE SCALE GENOMIC DNA]</scope>
    <source>
        <strain evidence="8 9">CECT 8088</strain>
    </source>
</reference>
<dbReference type="SUPFAM" id="SSF51905">
    <property type="entry name" value="FAD/NAD(P)-binding domain"/>
    <property type="match status" value="1"/>
</dbReference>
<comment type="cofactor">
    <cofactor evidence="1">
        <name>FAD</name>
        <dbReference type="ChEBI" id="CHEBI:57692"/>
    </cofactor>
</comment>
<feature type="domain" description="Fumarate reductase/succinate dehydrogenase flavoprotein-like C-terminal" evidence="7">
    <location>
        <begin position="463"/>
        <end position="510"/>
    </location>
</feature>
<accession>A0A839UY09</accession>
<dbReference type="Pfam" id="PF00890">
    <property type="entry name" value="FAD_binding_2"/>
    <property type="match status" value="1"/>
</dbReference>
<evidence type="ECO:0000256" key="3">
    <source>
        <dbReference type="ARBA" id="ARBA00022827"/>
    </source>
</evidence>
<dbReference type="GO" id="GO:0008734">
    <property type="term" value="F:L-aspartate oxidase activity"/>
    <property type="evidence" value="ECO:0007669"/>
    <property type="project" value="UniProtKB-EC"/>
</dbReference>
<dbReference type="InterPro" id="IPR015939">
    <property type="entry name" value="Fum_Rdtase/Succ_DH_flav-like_C"/>
</dbReference>
<evidence type="ECO:0000259" key="6">
    <source>
        <dbReference type="Pfam" id="PF00890"/>
    </source>
</evidence>
<dbReference type="Gene3D" id="3.50.50.60">
    <property type="entry name" value="FAD/NAD(P)-binding domain"/>
    <property type="match status" value="1"/>
</dbReference>
<dbReference type="Pfam" id="PF02910">
    <property type="entry name" value="Succ_DH_flav_C"/>
    <property type="match status" value="1"/>
</dbReference>
<dbReference type="EMBL" id="JACHXV010000003">
    <property type="protein sequence ID" value="MBB3173234.1"/>
    <property type="molecule type" value="Genomic_DNA"/>
</dbReference>
<evidence type="ECO:0000256" key="2">
    <source>
        <dbReference type="ARBA" id="ARBA00022630"/>
    </source>
</evidence>
<dbReference type="PANTHER" id="PTHR42716:SF2">
    <property type="entry name" value="L-ASPARTATE OXIDASE, CHLOROPLASTIC"/>
    <property type="match status" value="1"/>
</dbReference>
<dbReference type="SUPFAM" id="SSF46977">
    <property type="entry name" value="Succinate dehydrogenase/fumarate reductase flavoprotein C-terminal domain"/>
    <property type="match status" value="1"/>
</dbReference>
<keyword evidence="9" id="KW-1185">Reference proteome</keyword>
<dbReference type="AlphaFoldDB" id="A0A839UY09"/>
<dbReference type="GO" id="GO:0034628">
    <property type="term" value="P:'de novo' NAD+ biosynthetic process from L-aspartate"/>
    <property type="evidence" value="ECO:0007669"/>
    <property type="project" value="TreeGrafter"/>
</dbReference>
<evidence type="ECO:0000256" key="5">
    <source>
        <dbReference type="ARBA" id="ARBA00048305"/>
    </source>
</evidence>
<keyword evidence="3" id="KW-0274">FAD</keyword>
<keyword evidence="4" id="KW-0560">Oxidoreductase</keyword>
<feature type="domain" description="FAD-dependent oxidoreductase 2 FAD-binding" evidence="6">
    <location>
        <begin position="10"/>
        <end position="222"/>
    </location>
</feature>
<name>A0A839UY09_9PROT</name>
<dbReference type="InterPro" id="IPR036188">
    <property type="entry name" value="FAD/NAD-bd_sf"/>
</dbReference>
<dbReference type="PRINTS" id="PR00368">
    <property type="entry name" value="FADPNR"/>
</dbReference>
<proteinExistence type="predicted"/>